<comment type="caution">
    <text evidence="1">The sequence shown here is derived from an EMBL/GenBank/DDBJ whole genome shotgun (WGS) entry which is preliminary data.</text>
</comment>
<sequence>MKKIHFNLQATLEESQFEKTFQRLFVQGSIVDHDLGRRMARLENLFQVYRSTCPVPCWSRGLAVTNEIRRVTETYLDYSLIRQALVRIVKKSLAGHFDPPQVLFTVDGWLEFLEMKALWDQHVNPAALVANLAENQADRVRFLFGLYLPQQFGGSYGRYPSQLDFLERWLTSRSEQWHLPITCLDAACGSGEGSYELAGLLLKSGFDISQFRVTGATINPLEVFAAAYGYLPHDIPREHANRQYMRSFGALPMINFVTADLKSWEPTEKYHIILCNGILGGPFLHAHEEVESVIKRLVKGMHSGGILLAADRFHGGWKKMLSQQELEGLLTRSGLTVIPASEGVAGILK</sequence>
<dbReference type="SUPFAM" id="SSF53335">
    <property type="entry name" value="S-adenosyl-L-methionine-dependent methyltransferases"/>
    <property type="match status" value="1"/>
</dbReference>
<organism evidence="1 2">
    <name type="scientific">Geoanaerobacter pelophilus</name>
    <dbReference type="NCBI Taxonomy" id="60036"/>
    <lineage>
        <taxon>Bacteria</taxon>
        <taxon>Pseudomonadati</taxon>
        <taxon>Thermodesulfobacteriota</taxon>
        <taxon>Desulfuromonadia</taxon>
        <taxon>Geobacterales</taxon>
        <taxon>Geobacteraceae</taxon>
        <taxon>Geoanaerobacter</taxon>
    </lineage>
</organism>
<evidence type="ECO:0000313" key="1">
    <source>
        <dbReference type="EMBL" id="MBT0664789.1"/>
    </source>
</evidence>
<evidence type="ECO:0000313" key="2">
    <source>
        <dbReference type="Proteomes" id="UP000811899"/>
    </source>
</evidence>
<proteinExistence type="predicted"/>
<dbReference type="Proteomes" id="UP000811899">
    <property type="component" value="Unassembled WGS sequence"/>
</dbReference>
<dbReference type="RefSeq" id="WP_214171573.1">
    <property type="nucleotide sequence ID" value="NZ_JAHCVJ010000004.1"/>
</dbReference>
<dbReference type="InterPro" id="IPR029063">
    <property type="entry name" value="SAM-dependent_MTases_sf"/>
</dbReference>
<dbReference type="AlphaFoldDB" id="A0AAW4L141"/>
<reference evidence="1 2" key="1">
    <citation type="submission" date="2021-05" db="EMBL/GenBank/DDBJ databases">
        <title>The draft genome of Geobacter pelophilus DSM 12255.</title>
        <authorList>
            <person name="Xu Z."/>
            <person name="Masuda Y."/>
            <person name="Itoh H."/>
            <person name="Senoo K."/>
        </authorList>
    </citation>
    <scope>NUCLEOTIDE SEQUENCE [LARGE SCALE GENOMIC DNA]</scope>
    <source>
        <strain evidence="1 2">DSM 12255</strain>
    </source>
</reference>
<accession>A0AAW4L141</accession>
<dbReference type="Gene3D" id="3.40.50.150">
    <property type="entry name" value="Vaccinia Virus protein VP39"/>
    <property type="match status" value="1"/>
</dbReference>
<gene>
    <name evidence="1" type="ORF">KI809_10805</name>
</gene>
<dbReference type="CDD" id="cd02440">
    <property type="entry name" value="AdoMet_MTases"/>
    <property type="match status" value="1"/>
</dbReference>
<keyword evidence="2" id="KW-1185">Reference proteome</keyword>
<dbReference type="EMBL" id="JAHCVJ010000004">
    <property type="protein sequence ID" value="MBT0664789.1"/>
    <property type="molecule type" value="Genomic_DNA"/>
</dbReference>
<name>A0AAW4L141_9BACT</name>
<protein>
    <submittedName>
        <fullName evidence="1">Chemotaxis protein CheR</fullName>
    </submittedName>
</protein>